<reference evidence="3 4" key="1">
    <citation type="journal article" date="2018" name="Front. Plant Sci.">
        <title>Red Clover (Trifolium pratense) and Zigzag Clover (T. medium) - A Picture of Genomic Similarities and Differences.</title>
        <authorList>
            <person name="Dluhosova J."/>
            <person name="Istvanek J."/>
            <person name="Nedelnik J."/>
            <person name="Repkova J."/>
        </authorList>
    </citation>
    <scope>NUCLEOTIDE SEQUENCE [LARGE SCALE GENOMIC DNA]</scope>
    <source>
        <strain evidence="4">cv. 10/8</strain>
        <tissue evidence="3">Leaf</tissue>
    </source>
</reference>
<evidence type="ECO:0000256" key="1">
    <source>
        <dbReference type="SAM" id="MobiDB-lite"/>
    </source>
</evidence>
<organism evidence="3 4">
    <name type="scientific">Trifolium medium</name>
    <dbReference type="NCBI Taxonomy" id="97028"/>
    <lineage>
        <taxon>Eukaryota</taxon>
        <taxon>Viridiplantae</taxon>
        <taxon>Streptophyta</taxon>
        <taxon>Embryophyta</taxon>
        <taxon>Tracheophyta</taxon>
        <taxon>Spermatophyta</taxon>
        <taxon>Magnoliopsida</taxon>
        <taxon>eudicotyledons</taxon>
        <taxon>Gunneridae</taxon>
        <taxon>Pentapetalae</taxon>
        <taxon>rosids</taxon>
        <taxon>fabids</taxon>
        <taxon>Fabales</taxon>
        <taxon>Fabaceae</taxon>
        <taxon>Papilionoideae</taxon>
        <taxon>50 kb inversion clade</taxon>
        <taxon>NPAAA clade</taxon>
        <taxon>Hologalegina</taxon>
        <taxon>IRL clade</taxon>
        <taxon>Trifolieae</taxon>
        <taxon>Trifolium</taxon>
    </lineage>
</organism>
<evidence type="ECO:0000259" key="2">
    <source>
        <dbReference type="SMART" id="SM01205"/>
    </source>
</evidence>
<protein>
    <submittedName>
        <fullName evidence="3">Callose synthase 8-like</fullName>
    </submittedName>
</protein>
<accession>A0A392MQG4</accession>
<proteinExistence type="predicted"/>
<dbReference type="GO" id="GO:0046527">
    <property type="term" value="F:glucosyltransferase activity"/>
    <property type="evidence" value="ECO:0007669"/>
    <property type="project" value="TreeGrafter"/>
</dbReference>
<evidence type="ECO:0000313" key="4">
    <source>
        <dbReference type="Proteomes" id="UP000265520"/>
    </source>
</evidence>
<dbReference type="GO" id="GO:0005886">
    <property type="term" value="C:plasma membrane"/>
    <property type="evidence" value="ECO:0007669"/>
    <property type="project" value="TreeGrafter"/>
</dbReference>
<dbReference type="Pfam" id="PF14288">
    <property type="entry name" value="FKS1_dom1"/>
    <property type="match status" value="1"/>
</dbReference>
<feature type="domain" description="1,3-beta-glucan synthase component FKS1-like" evidence="2">
    <location>
        <begin position="1"/>
        <end position="84"/>
    </location>
</feature>
<name>A0A392MQG4_9FABA</name>
<gene>
    <name evidence="3" type="ORF">A2U01_0009414</name>
</gene>
<dbReference type="Proteomes" id="UP000265520">
    <property type="component" value="Unassembled WGS sequence"/>
</dbReference>
<dbReference type="EMBL" id="LXQA010014321">
    <property type="protein sequence ID" value="MCH88524.1"/>
    <property type="molecule type" value="Genomic_DNA"/>
</dbReference>
<keyword evidence="4" id="KW-1185">Reference proteome</keyword>
<dbReference type="PANTHER" id="PTHR12741:SF22">
    <property type="entry name" value="CALLOSE SYNTHASE 8-RELATED"/>
    <property type="match status" value="1"/>
</dbReference>
<comment type="caution">
    <text evidence="3">The sequence shown here is derived from an EMBL/GenBank/DDBJ whole genome shotgun (WGS) entry which is preliminary data.</text>
</comment>
<dbReference type="InterPro" id="IPR026899">
    <property type="entry name" value="FKS1-like_dom1"/>
</dbReference>
<sequence>MSYEMHGVLSGAISLTTWEKVMPAYGNEPESFLNNVVTPIYNVIKKEVENSKGGTTDHSAWRNYDDLNEYFWSPDCFGIGWPMRDQDHDFFFVKTKDKPDFRKALVSPVQKMEKKKKKKTEKKVEEETQVIM</sequence>
<dbReference type="PANTHER" id="PTHR12741">
    <property type="entry name" value="LYST-INTERACTING PROTEIN LIP5 DOPAMINE RESPONSIVE PROTEIN DRG-1"/>
    <property type="match status" value="1"/>
</dbReference>
<feature type="region of interest" description="Disordered" evidence="1">
    <location>
        <begin position="112"/>
        <end position="132"/>
    </location>
</feature>
<dbReference type="SMART" id="SM01205">
    <property type="entry name" value="FKS1_dom1"/>
    <property type="match status" value="1"/>
</dbReference>
<dbReference type="AlphaFoldDB" id="A0A392MQG4"/>
<evidence type="ECO:0000313" key="3">
    <source>
        <dbReference type="EMBL" id="MCH88524.1"/>
    </source>
</evidence>